<name>A0A853ALN7_9PSEU</name>
<dbReference type="AlphaFoldDB" id="A0A853ALN7"/>
<evidence type="ECO:0000313" key="3">
    <source>
        <dbReference type="Proteomes" id="UP000587002"/>
    </source>
</evidence>
<feature type="compositionally biased region" description="Low complexity" evidence="1">
    <location>
        <begin position="43"/>
        <end position="56"/>
    </location>
</feature>
<feature type="region of interest" description="Disordered" evidence="1">
    <location>
        <begin position="211"/>
        <end position="243"/>
    </location>
</feature>
<proteinExistence type="predicted"/>
<comment type="caution">
    <text evidence="2">The sequence shown here is derived from an EMBL/GenBank/DDBJ whole genome shotgun (WGS) entry which is preliminary data.</text>
</comment>
<gene>
    <name evidence="2" type="ORF">HNR68_004302</name>
</gene>
<sequence length="243" mass="25630">MRDGDRRATTGAQVLLQPGQGVVVEVVGRLVQQQHLGTRRQQRGQPQPGLLPTGQPADGAIAVHQPETETVQGALHPGVGVVAAARLEGGGELAVLGHHRLVAVGHRGFQVAQPLLEGAQLAQRPVDDVLHRPLRRQLLVLRDVADAAVGLDGDLTRVGSLLPGEQPQQGGLARPVLPDDAGALAHGERARHVIEDGPAVEGLADVARGDLRGHAWSPRRSRGARPPGPQIGTNASEEHRRPR</sequence>
<organism evidence="2 3">
    <name type="scientific">Saccharopolyspora hordei</name>
    <dbReference type="NCBI Taxonomy" id="1838"/>
    <lineage>
        <taxon>Bacteria</taxon>
        <taxon>Bacillati</taxon>
        <taxon>Actinomycetota</taxon>
        <taxon>Actinomycetes</taxon>
        <taxon>Pseudonocardiales</taxon>
        <taxon>Pseudonocardiaceae</taxon>
        <taxon>Saccharopolyspora</taxon>
    </lineage>
</organism>
<reference evidence="2 3" key="1">
    <citation type="submission" date="2020-07" db="EMBL/GenBank/DDBJ databases">
        <title>Sequencing the genomes of 1000 actinobacteria strains.</title>
        <authorList>
            <person name="Klenk H.-P."/>
        </authorList>
    </citation>
    <scope>NUCLEOTIDE SEQUENCE [LARGE SCALE GENOMIC DNA]</scope>
    <source>
        <strain evidence="2 3">DSM 44065</strain>
    </source>
</reference>
<dbReference type="EMBL" id="JACCFJ010000001">
    <property type="protein sequence ID" value="NYI85672.1"/>
    <property type="molecule type" value="Genomic_DNA"/>
</dbReference>
<keyword evidence="3" id="KW-1185">Reference proteome</keyword>
<evidence type="ECO:0000256" key="1">
    <source>
        <dbReference type="SAM" id="MobiDB-lite"/>
    </source>
</evidence>
<accession>A0A853ALN7</accession>
<feature type="region of interest" description="Disordered" evidence="1">
    <location>
        <begin position="35"/>
        <end position="58"/>
    </location>
</feature>
<dbReference type="AntiFam" id="ANF00142">
    <property type="entry name" value="Shadow ORF (opposite yadG)"/>
</dbReference>
<evidence type="ECO:0000313" key="2">
    <source>
        <dbReference type="EMBL" id="NYI85672.1"/>
    </source>
</evidence>
<dbReference type="Proteomes" id="UP000587002">
    <property type="component" value="Unassembled WGS sequence"/>
</dbReference>
<protein>
    <submittedName>
        <fullName evidence="2">Uncharacterized protein</fullName>
    </submittedName>
</protein>